<comment type="caution">
    <text evidence="1">The sequence shown here is derived from an EMBL/GenBank/DDBJ whole genome shotgun (WGS) entry which is preliminary data.</text>
</comment>
<evidence type="ECO:0000313" key="2">
    <source>
        <dbReference type="Proteomes" id="UP000251800"/>
    </source>
</evidence>
<evidence type="ECO:0000313" key="1">
    <source>
        <dbReference type="EMBL" id="PWN57432.1"/>
    </source>
</evidence>
<gene>
    <name evidence="1" type="ORF">DEH80_02775</name>
</gene>
<protein>
    <recommendedName>
        <fullName evidence="3">DUF1905 domain-containing protein</fullName>
    </recommendedName>
</protein>
<organism evidence="1 2">
    <name type="scientific">Abyssibacter profundi</name>
    <dbReference type="NCBI Taxonomy" id="2182787"/>
    <lineage>
        <taxon>Bacteria</taxon>
        <taxon>Pseudomonadati</taxon>
        <taxon>Pseudomonadota</taxon>
        <taxon>Gammaproteobacteria</taxon>
        <taxon>Chromatiales</taxon>
        <taxon>Oceanococcaceae</taxon>
        <taxon>Abyssibacter</taxon>
    </lineage>
</organism>
<dbReference type="InterPro" id="IPR015018">
    <property type="entry name" value="DUF1905"/>
</dbReference>
<name>A0A363UPR3_9GAMM</name>
<dbReference type="InterPro" id="IPR037079">
    <property type="entry name" value="AF2212/PG0164-like_sf"/>
</dbReference>
<dbReference type="Pfam" id="PF08922">
    <property type="entry name" value="DUF1905"/>
    <property type="match status" value="1"/>
</dbReference>
<proteinExistence type="predicted"/>
<reference evidence="1 2" key="1">
    <citation type="submission" date="2018-05" db="EMBL/GenBank/DDBJ databases">
        <title>Abyssibacter profundi OUC007T gen. nov., sp. nov, a marine bacterium isolated from seawater of the Mariana Trench.</title>
        <authorList>
            <person name="Zhou S."/>
        </authorList>
    </citation>
    <scope>NUCLEOTIDE SEQUENCE [LARGE SCALE GENOMIC DNA]</scope>
    <source>
        <strain evidence="1 2">OUC007</strain>
    </source>
</reference>
<keyword evidence="2" id="KW-1185">Reference proteome</keyword>
<evidence type="ECO:0008006" key="3">
    <source>
        <dbReference type="Google" id="ProtNLM"/>
    </source>
</evidence>
<dbReference type="AlphaFoldDB" id="A0A363UPR3"/>
<dbReference type="EMBL" id="QEQK01000002">
    <property type="protein sequence ID" value="PWN57432.1"/>
    <property type="molecule type" value="Genomic_DNA"/>
</dbReference>
<dbReference type="Proteomes" id="UP000251800">
    <property type="component" value="Unassembled WGS sequence"/>
</dbReference>
<dbReference type="OrthoDB" id="9803948at2"/>
<dbReference type="Gene3D" id="2.40.30.100">
    <property type="entry name" value="AF2212/PG0164-like"/>
    <property type="match status" value="1"/>
</dbReference>
<dbReference type="Pfam" id="PF13376">
    <property type="entry name" value="OmdA"/>
    <property type="match status" value="1"/>
</dbReference>
<sequence length="184" mass="20460">MTAGEFMATPLQALDQASDVPWYFVVLPPEVSATLPRRGRLTAAVWINDERFDILLEPDGRKSHWMRIEPAMLQAARAEPGVPARFRVAQLETQPEPEVPDDLIAALSTQAAAQQTWASTTTLARVDWIHWLTSAKQASTRAKRVRDACEMLADGKKRVCCFDPSGFYSKAFKAPEAKPRHAGD</sequence>
<dbReference type="RefSeq" id="WP_109718936.1">
    <property type="nucleotide sequence ID" value="NZ_QEQK01000002.1"/>
</dbReference>
<dbReference type="SUPFAM" id="SSF141694">
    <property type="entry name" value="AF2212/PG0164-like"/>
    <property type="match status" value="1"/>
</dbReference>
<accession>A0A363UPR3</accession>